<feature type="non-terminal residue" evidence="1">
    <location>
        <position position="1"/>
    </location>
</feature>
<sequence length="33" mass="3810">IPRDVYSLTRDGPKIDNSILMTQYMIGPLIEPY</sequence>
<protein>
    <submittedName>
        <fullName evidence="1">Truncated neuraminidase</fullName>
    </submittedName>
</protein>
<gene>
    <name evidence="1" type="primary">NA</name>
</gene>
<proteinExistence type="predicted"/>
<reference evidence="1" key="1">
    <citation type="submission" date="2008-06" db="EMBL/GenBank/DDBJ databases">
        <title>Molecular evolution of human influenza A (H3N2) viruses in southern Greece.</title>
        <authorList>
            <person name="Plakokefalos E.T."/>
            <person name="Vontas A."/>
            <person name="Krikelis A."/>
            <person name="Tolias D."/>
            <person name="Markoulatos P."/>
            <person name="Krikelis V."/>
        </authorList>
    </citation>
    <scope>NUCLEOTIDE SEQUENCE</scope>
    <source>
        <strain evidence="1">A/Athens/2435/1981</strain>
    </source>
</reference>
<organism evidence="1">
    <name type="scientific">Influenza A virus</name>
    <name type="common">A/Athens/2435/1981(H3N2)</name>
    <dbReference type="NCBI Taxonomy" id="543496"/>
    <lineage>
        <taxon>Viruses</taxon>
        <taxon>Riboviria</taxon>
        <taxon>Orthornavirae</taxon>
        <taxon>Negarnaviricota</taxon>
        <taxon>Polyploviricotina</taxon>
        <taxon>Insthoviricetes</taxon>
        <taxon>Articulavirales</taxon>
        <taxon>Orthomyxoviridae</taxon>
        <taxon>Alphainfluenzavirus</taxon>
        <taxon>Alphainfluenzavirus influenzae</taxon>
        <taxon>Influenza A virus</taxon>
    </lineage>
</organism>
<accession>B3W4B2</accession>
<evidence type="ECO:0000313" key="1">
    <source>
        <dbReference type="EMBL" id="ACF08397.1"/>
    </source>
</evidence>
<dbReference type="EMBL" id="EU835544">
    <property type="protein sequence ID" value="ACF08397.1"/>
    <property type="molecule type" value="Viral_cRNA"/>
</dbReference>
<name>B3W4B2_9INFA</name>